<reference evidence="2" key="1">
    <citation type="journal article" date="2007" name="Science">
        <title>The Fusarium graminearum genome reveals a link between localized polymorphism and pathogen specialization.</title>
        <authorList>
            <person name="Cuomo C.A."/>
            <person name="Gueldener U."/>
            <person name="Xu J.-R."/>
            <person name="Trail F."/>
            <person name="Turgeon B.G."/>
            <person name="Di Pietro A."/>
            <person name="Walton J.D."/>
            <person name="Ma L.-J."/>
            <person name="Baker S.E."/>
            <person name="Rep M."/>
            <person name="Adam G."/>
            <person name="Antoniw J."/>
            <person name="Baldwin T."/>
            <person name="Calvo S.E."/>
            <person name="Chang Y.-L."/>
            <person name="DeCaprio D."/>
            <person name="Gale L.R."/>
            <person name="Gnerre S."/>
            <person name="Goswami R.S."/>
            <person name="Hammond-Kosack K."/>
            <person name="Harris L.J."/>
            <person name="Hilburn K."/>
            <person name="Kennell J.C."/>
            <person name="Kroken S."/>
            <person name="Magnuson J.K."/>
            <person name="Mannhaupt G."/>
            <person name="Mauceli E.W."/>
            <person name="Mewes H.-W."/>
            <person name="Mitterbauer R."/>
            <person name="Muehlbauer G."/>
            <person name="Muensterkoetter M."/>
            <person name="Nelson D."/>
            <person name="O'Donnell K."/>
            <person name="Ouellet T."/>
            <person name="Qi W."/>
            <person name="Quesneville H."/>
            <person name="Roncero M.I.G."/>
            <person name="Seong K.-Y."/>
            <person name="Tetko I.V."/>
            <person name="Urban M."/>
            <person name="Waalwijk C."/>
            <person name="Ward T.J."/>
            <person name="Yao J."/>
            <person name="Birren B.W."/>
            <person name="Kistler H.C."/>
        </authorList>
    </citation>
    <scope>NUCLEOTIDE SEQUENCE [LARGE SCALE GENOMIC DNA]</scope>
    <source>
        <strain evidence="2">PH-1 / ATCC MYA-4620 / FGSC 9075 / NRRL 31084</strain>
    </source>
</reference>
<feature type="compositionally biased region" description="Polar residues" evidence="1">
    <location>
        <begin position="594"/>
        <end position="604"/>
    </location>
</feature>
<feature type="compositionally biased region" description="Acidic residues" evidence="1">
    <location>
        <begin position="469"/>
        <end position="513"/>
    </location>
</feature>
<dbReference type="AlphaFoldDB" id="I1RS23"/>
<sequence>MSAEDDSSDLSSLSSLSPAPSDIELEEPVKKPVAKSKKGIQKYFSKVKEQPPKDASPPPRKRSPSPPHEYVLADNPDIAFIVMFRSRFNDAFPKSLAHFGPQEIERDVVESIPGDRAEHFLCALLGLLLNRKQDVKCGRTLTSKVQYANEYPVRPGHYGRALEDAISSHKNQWAPAWNDKSPLSGGATFTSMDPTQRVRNANPVSLTLLRYLIMWTLSSSESVKGLINQSYKQNRHEDDLNQPRSVQPWGSDGDKRRYFLIEGQDDTAFRVYRESNPAGTNRTWYSVAGTIEELRALAEKLEAKDGGPKAKKLAQKMYTAIPRFEAGEEKRKRRDYRQMRKEQFKRPEPGFSLYEGRTRGKKMKYTYSDDEDVFTTDSTTRRSTRNTGTHTPVETGPLTTASGRQIKAPTRLNPTTGSSAPGSVQGDTSEVEKESSVGPTGRPRRSAAVNHGTSGWAEPKKTSRRNASDDSDEESEAEFGDDEEDADEHVPEGSEDEDELDEDEVMADDDLDEQNQSLVVKLSVTPPKLRNVLEPNAQAGNKLPTPSSDKAAEESRPLGETVVEMEDAPAATPSKESQPTAQQSPSQDPDFAECQNSTPGTIHATSLAFRGSPEKTHAQPVPRPLEKQQ</sequence>
<dbReference type="EnsemblFungi" id="CEF83503">
    <property type="protein sequence ID" value="CEF83503"/>
    <property type="gene ID" value="FGRRES_06930"/>
</dbReference>
<evidence type="ECO:0000313" key="2">
    <source>
        <dbReference type="EnsemblFungi" id="CEF83503"/>
    </source>
</evidence>
<organism evidence="2">
    <name type="scientific">Gibberella zeae (strain ATCC MYA-4620 / CBS 123657 / FGSC 9075 / NRRL 31084 / PH-1)</name>
    <name type="common">Wheat head blight fungus</name>
    <name type="synonym">Fusarium graminearum</name>
    <dbReference type="NCBI Taxonomy" id="229533"/>
    <lineage>
        <taxon>Eukaryota</taxon>
        <taxon>Fungi</taxon>
        <taxon>Dikarya</taxon>
        <taxon>Ascomycota</taxon>
        <taxon>Pezizomycotina</taxon>
        <taxon>Sordariomycetes</taxon>
        <taxon>Hypocreomycetidae</taxon>
        <taxon>Hypocreales</taxon>
        <taxon>Nectriaceae</taxon>
        <taxon>Fusarium</taxon>
    </lineage>
</organism>
<accession>A0A098DRP5</accession>
<accession>I1RS23</accession>
<feature type="region of interest" description="Disordered" evidence="1">
    <location>
        <begin position="374"/>
        <end position="629"/>
    </location>
</feature>
<dbReference type="EMBL" id="HG970335">
    <property type="status" value="NOT_ANNOTATED_CDS"/>
    <property type="molecule type" value="Genomic_DNA"/>
</dbReference>
<feature type="compositionally biased region" description="Polar residues" evidence="1">
    <location>
        <begin position="412"/>
        <end position="428"/>
    </location>
</feature>
<proteinExistence type="predicted"/>
<dbReference type="OrthoDB" id="349045at2759"/>
<feature type="region of interest" description="Disordered" evidence="1">
    <location>
        <begin position="325"/>
        <end position="355"/>
    </location>
</feature>
<dbReference type="PANTHER" id="PTHR42107">
    <property type="entry name" value="YALI0D24453P"/>
    <property type="match status" value="1"/>
</dbReference>
<name>I1RS23_GIBZE</name>
<feature type="region of interest" description="Disordered" evidence="1">
    <location>
        <begin position="1"/>
        <end position="69"/>
    </location>
</feature>
<dbReference type="PANTHER" id="PTHR42107:SF1">
    <property type="entry name" value="WHIM1 DOMAIN-CONTAINING PROTEIN"/>
    <property type="match status" value="1"/>
</dbReference>
<reference evidence="2" key="3">
    <citation type="submission" date="2017-01" db="UniProtKB">
        <authorList>
            <consortium name="EnsemblFungi"/>
        </authorList>
    </citation>
    <scope>IDENTIFICATION</scope>
    <source>
        <strain evidence="2">PH-1 / ATCC MYA-4620 / FGSC 9075 / NRRL 31084</strain>
    </source>
</reference>
<evidence type="ECO:0000256" key="1">
    <source>
        <dbReference type="SAM" id="MobiDB-lite"/>
    </source>
</evidence>
<protein>
    <recommendedName>
        <fullName evidence="3">WHIM1 domain-containing protein</fullName>
    </recommendedName>
</protein>
<gene>
    <name evidence="2" type="primary">FG06930.1</name>
</gene>
<feature type="compositionally biased region" description="Polar residues" evidence="1">
    <location>
        <begin position="574"/>
        <end position="587"/>
    </location>
</feature>
<reference evidence="2" key="2">
    <citation type="journal article" date="2010" name="Nature">
        <title>Comparative genomics reveals mobile pathogenicity chromosomes in Fusarium.</title>
        <authorList>
            <person name="Ma L.J."/>
            <person name="van der Does H.C."/>
            <person name="Borkovich K.A."/>
            <person name="Coleman J.J."/>
            <person name="Daboussi M.J."/>
            <person name="Di Pietro A."/>
            <person name="Dufresne M."/>
            <person name="Freitag M."/>
            <person name="Grabherr M."/>
            <person name="Henrissat B."/>
            <person name="Houterman P.M."/>
            <person name="Kang S."/>
            <person name="Shim W.B."/>
            <person name="Woloshuk C."/>
            <person name="Xie X."/>
            <person name="Xu J.R."/>
            <person name="Antoniw J."/>
            <person name="Baker S.E."/>
            <person name="Bluhm B.H."/>
            <person name="Breakspear A."/>
            <person name="Brown D.W."/>
            <person name="Butchko R.A."/>
            <person name="Chapman S."/>
            <person name="Coulson R."/>
            <person name="Coutinho P.M."/>
            <person name="Danchin E.G."/>
            <person name="Diener A."/>
            <person name="Gale L.R."/>
            <person name="Gardiner D.M."/>
            <person name="Goff S."/>
            <person name="Hammond-Kosack K.E."/>
            <person name="Hilburn K."/>
            <person name="Hua-Van A."/>
            <person name="Jonkers W."/>
            <person name="Kazan K."/>
            <person name="Kodira C.D."/>
            <person name="Koehrsen M."/>
            <person name="Kumar L."/>
            <person name="Lee Y.H."/>
            <person name="Li L."/>
            <person name="Manners J.M."/>
            <person name="Miranda-Saavedra D."/>
            <person name="Mukherjee M."/>
            <person name="Park G."/>
            <person name="Park J."/>
            <person name="Park S.Y."/>
            <person name="Proctor R.H."/>
            <person name="Regev A."/>
            <person name="Ruiz-Roldan M.C."/>
            <person name="Sain D."/>
            <person name="Sakthikumar S."/>
            <person name="Sykes S."/>
            <person name="Schwartz D.C."/>
            <person name="Turgeon B.G."/>
            <person name="Wapinski I."/>
            <person name="Yoder O."/>
            <person name="Young S."/>
            <person name="Zeng Q."/>
            <person name="Zhou S."/>
            <person name="Galagan J."/>
            <person name="Cuomo C.A."/>
            <person name="Kistler H.C."/>
            <person name="Rep M."/>
        </authorList>
    </citation>
    <scope>GENOME REANNOTATION</scope>
    <source>
        <strain evidence="2">PH-1 / ATCC MYA-4620 / FGSC 9075 / NRRL 31084</strain>
    </source>
</reference>
<dbReference type="KEGG" id="fgr:FGSG_06930"/>
<evidence type="ECO:0008006" key="3">
    <source>
        <dbReference type="Google" id="ProtNLM"/>
    </source>
</evidence>
<dbReference type="RefSeq" id="XP_011326598.1">
    <property type="nucleotide sequence ID" value="XM_011328296.1"/>
</dbReference>
<feature type="compositionally biased region" description="Basic and acidic residues" evidence="1">
    <location>
        <begin position="325"/>
        <end position="348"/>
    </location>
</feature>
<dbReference type="HOGENOM" id="CLU_023536_0_0_1"/>